<feature type="compositionally biased region" description="Polar residues" evidence="1">
    <location>
        <begin position="79"/>
        <end position="91"/>
    </location>
</feature>
<dbReference type="GeneID" id="66063000"/>
<feature type="compositionally biased region" description="Low complexity" evidence="1">
    <location>
        <begin position="61"/>
        <end position="72"/>
    </location>
</feature>
<dbReference type="InterPro" id="IPR004143">
    <property type="entry name" value="BPL_LPL_catalytic"/>
</dbReference>
<sequence length="378" mass="41823">MDITSEKLRSGWLYISIGIRCARAPSIYAHVHAVHASRMMQPVAPLRCCACATSQAARGNRYSSRPSWPSRRTQAGDAANTSSHQSRTYASGSSTLLEHVHLKGRELMAGLVSYDQAEAAQEEHRTRFLCWKAMPEEQKASIPAWKSPKPRLISFESAPVFTLGRRQEHLAPEQMSRLQKTLEISLPHRRPPFSRRFCPLVKKTNRGGLTTYHGPGQMVLWPVLDMHSPLYPKYGVASYANHLETTTQRFLSELFGIPTYVVGDEPGVWVSACAGQPRKIAALGVHHRRYVTALGIAVNIDIPVTGSEAVNPWARFVPCGLDGRLVTSVASEVGTDSAIGWDLEDLAGRWAALFEEGLLDETKRRSDGGEANDDGLRR</sequence>
<dbReference type="PROSITE" id="PS51733">
    <property type="entry name" value="BPL_LPL_CATALYTIC"/>
    <property type="match status" value="1"/>
</dbReference>
<dbReference type="AlphaFoldDB" id="A0A8E5HM55"/>
<organism evidence="3 4">
    <name type="scientific">Ustilaginoidea virens</name>
    <name type="common">Rice false smut fungus</name>
    <name type="synonym">Villosiclava virens</name>
    <dbReference type="NCBI Taxonomy" id="1159556"/>
    <lineage>
        <taxon>Eukaryota</taxon>
        <taxon>Fungi</taxon>
        <taxon>Dikarya</taxon>
        <taxon>Ascomycota</taxon>
        <taxon>Pezizomycotina</taxon>
        <taxon>Sordariomycetes</taxon>
        <taxon>Hypocreomycetidae</taxon>
        <taxon>Hypocreales</taxon>
        <taxon>Clavicipitaceae</taxon>
        <taxon>Ustilaginoidea</taxon>
    </lineage>
</organism>
<dbReference type="Gene3D" id="3.30.930.10">
    <property type="entry name" value="Bira Bifunctional Protein, Domain 2"/>
    <property type="match status" value="1"/>
</dbReference>
<dbReference type="RefSeq" id="XP_042995654.1">
    <property type="nucleotide sequence ID" value="XM_043139720.1"/>
</dbReference>
<dbReference type="PANTHER" id="PTHR10993:SF7">
    <property type="entry name" value="LIPOYLTRANSFERASE 2, MITOCHONDRIAL-RELATED"/>
    <property type="match status" value="1"/>
</dbReference>
<dbReference type="SUPFAM" id="SSF55681">
    <property type="entry name" value="Class II aaRS and biotin synthetases"/>
    <property type="match status" value="1"/>
</dbReference>
<accession>A0A8E5HM55</accession>
<dbReference type="GO" id="GO:0033819">
    <property type="term" value="F:lipoyl(octanoyl) transferase activity"/>
    <property type="evidence" value="ECO:0007669"/>
    <property type="project" value="TreeGrafter"/>
</dbReference>
<evidence type="ECO:0000259" key="2">
    <source>
        <dbReference type="PROSITE" id="PS51733"/>
    </source>
</evidence>
<dbReference type="GO" id="GO:0009249">
    <property type="term" value="P:protein lipoylation"/>
    <property type="evidence" value="ECO:0007669"/>
    <property type="project" value="TreeGrafter"/>
</dbReference>
<name>A0A8E5HM55_USTVR</name>
<dbReference type="PANTHER" id="PTHR10993">
    <property type="entry name" value="OCTANOYLTRANSFERASE"/>
    <property type="match status" value="1"/>
</dbReference>
<evidence type="ECO:0000256" key="1">
    <source>
        <dbReference type="SAM" id="MobiDB-lite"/>
    </source>
</evidence>
<dbReference type="KEGG" id="uvi:66063000"/>
<feature type="region of interest" description="Disordered" evidence="1">
    <location>
        <begin position="60"/>
        <end position="91"/>
    </location>
</feature>
<dbReference type="InterPro" id="IPR045864">
    <property type="entry name" value="aa-tRNA-synth_II/BPL/LPL"/>
</dbReference>
<dbReference type="OrthoDB" id="19908at2759"/>
<reference evidence="3" key="1">
    <citation type="submission" date="2020-03" db="EMBL/GenBank/DDBJ databases">
        <title>A mixture of massive structural variations and highly conserved coding sequences in Ustilaginoidea virens genome.</title>
        <authorList>
            <person name="Zhang K."/>
            <person name="Zhao Z."/>
            <person name="Zhang Z."/>
            <person name="Li Y."/>
            <person name="Hsiang T."/>
            <person name="Sun W."/>
        </authorList>
    </citation>
    <scope>NUCLEOTIDE SEQUENCE</scope>
    <source>
        <strain evidence="3">UV-8b</strain>
    </source>
</reference>
<dbReference type="EMBL" id="CP072754">
    <property type="protein sequence ID" value="QUC17981.1"/>
    <property type="molecule type" value="Genomic_DNA"/>
</dbReference>
<keyword evidence="4" id="KW-1185">Reference proteome</keyword>
<dbReference type="Pfam" id="PF21948">
    <property type="entry name" value="LplA-B_cat"/>
    <property type="match status" value="1"/>
</dbReference>
<dbReference type="Proteomes" id="UP000027002">
    <property type="component" value="Chromosome 2"/>
</dbReference>
<protein>
    <recommendedName>
        <fullName evidence="2">BPL/LPL catalytic domain-containing protein</fullName>
    </recommendedName>
</protein>
<evidence type="ECO:0000313" key="3">
    <source>
        <dbReference type="EMBL" id="QUC17981.1"/>
    </source>
</evidence>
<feature type="domain" description="BPL/LPL catalytic" evidence="2">
    <location>
        <begin position="146"/>
        <end position="362"/>
    </location>
</feature>
<evidence type="ECO:0000313" key="4">
    <source>
        <dbReference type="Proteomes" id="UP000027002"/>
    </source>
</evidence>
<gene>
    <name evidence="3" type="ORF">UV8b_02222</name>
</gene>
<proteinExistence type="predicted"/>